<feature type="binding site" evidence="10 14">
    <location>
        <position position="64"/>
    </location>
    <ligand>
        <name>substrate</name>
    </ligand>
</feature>
<feature type="active site" description="Proton acceptor" evidence="10 12">
    <location>
        <position position="33"/>
    </location>
</feature>
<evidence type="ECO:0000256" key="2">
    <source>
        <dbReference type="ARBA" id="ARBA00001936"/>
    </source>
</evidence>
<comment type="similarity">
    <text evidence="6 10 11">Belongs to the ribulose-phosphate 3-epimerase family.</text>
</comment>
<dbReference type="GO" id="GO:0019323">
    <property type="term" value="P:pentose catabolic process"/>
    <property type="evidence" value="ECO:0007669"/>
    <property type="project" value="UniProtKB-UniRule"/>
</dbReference>
<protein>
    <recommendedName>
        <fullName evidence="7 10">Ribulose-phosphate 3-epimerase</fullName>
        <ecNumber evidence="7 10">5.1.3.1</ecNumber>
    </recommendedName>
</protein>
<dbReference type="AlphaFoldDB" id="A0AA48HVP6"/>
<comment type="cofactor">
    <cofactor evidence="2">
        <name>Mn(2+)</name>
        <dbReference type="ChEBI" id="CHEBI:29035"/>
    </cofactor>
</comment>
<dbReference type="GO" id="GO:0005737">
    <property type="term" value="C:cytoplasm"/>
    <property type="evidence" value="ECO:0007669"/>
    <property type="project" value="UniProtKB-ARBA"/>
</dbReference>
<comment type="caution">
    <text evidence="10">Lacks conserved residue(s) required for the propagation of feature annotation.</text>
</comment>
<feature type="binding site" evidence="10 13">
    <location>
        <position position="174"/>
    </location>
    <ligand>
        <name>a divalent metal cation</name>
        <dbReference type="ChEBI" id="CHEBI:60240"/>
    </ligand>
</feature>
<accession>A0AA48HVP6</accession>
<feature type="binding site" evidence="10 13">
    <location>
        <position position="33"/>
    </location>
    <ligand>
        <name>a divalent metal cation</name>
        <dbReference type="ChEBI" id="CHEBI:60240"/>
    </ligand>
</feature>
<comment type="cofactor">
    <cofactor evidence="10 13">
        <name>a divalent metal cation</name>
        <dbReference type="ChEBI" id="CHEBI:60240"/>
    </cofactor>
    <text evidence="10 13">Binds 1 divalent metal cation per subunit.</text>
</comment>
<evidence type="ECO:0000256" key="3">
    <source>
        <dbReference type="ARBA" id="ARBA00001941"/>
    </source>
</evidence>
<dbReference type="Pfam" id="PF00834">
    <property type="entry name" value="Ribul_P_3_epim"/>
    <property type="match status" value="1"/>
</dbReference>
<feature type="active site" description="Proton donor" evidence="10 12">
    <location>
        <position position="174"/>
    </location>
</feature>
<evidence type="ECO:0000256" key="14">
    <source>
        <dbReference type="PIRSR" id="PIRSR001461-3"/>
    </source>
</evidence>
<keyword evidence="9 10" id="KW-0413">Isomerase</keyword>
<keyword evidence="13" id="KW-0464">Manganese</keyword>
<feature type="binding site" evidence="10 14">
    <location>
        <begin position="141"/>
        <end position="144"/>
    </location>
    <ligand>
        <name>substrate</name>
    </ligand>
</feature>
<evidence type="ECO:0000313" key="15">
    <source>
        <dbReference type="EMBL" id="BED92296.1"/>
    </source>
</evidence>
<evidence type="ECO:0000256" key="6">
    <source>
        <dbReference type="ARBA" id="ARBA00009541"/>
    </source>
</evidence>
<evidence type="ECO:0000256" key="9">
    <source>
        <dbReference type="ARBA" id="ARBA00023235"/>
    </source>
</evidence>
<comment type="catalytic activity">
    <reaction evidence="1 10 11">
        <text>D-ribulose 5-phosphate = D-xylulose 5-phosphate</text>
        <dbReference type="Rhea" id="RHEA:13677"/>
        <dbReference type="ChEBI" id="CHEBI:57737"/>
        <dbReference type="ChEBI" id="CHEBI:58121"/>
        <dbReference type="EC" id="5.1.3.1"/>
    </reaction>
</comment>
<dbReference type="EMBL" id="AP027924">
    <property type="protein sequence ID" value="BED92296.1"/>
    <property type="molecule type" value="Genomic_DNA"/>
</dbReference>
<dbReference type="GO" id="GO:0006098">
    <property type="term" value="P:pentose-phosphate shunt"/>
    <property type="evidence" value="ECO:0007669"/>
    <property type="project" value="UniProtKB-UniRule"/>
</dbReference>
<keyword evidence="13" id="KW-0170">Cobalt</keyword>
<evidence type="ECO:0000256" key="1">
    <source>
        <dbReference type="ARBA" id="ARBA00001782"/>
    </source>
</evidence>
<dbReference type="InterPro" id="IPR026019">
    <property type="entry name" value="Ribul_P_3_epim"/>
</dbReference>
<feature type="binding site" evidence="14">
    <location>
        <position position="176"/>
    </location>
    <ligand>
        <name>substrate</name>
    </ligand>
</feature>
<reference evidence="15" key="1">
    <citation type="journal article" date="2023" name="ISME J.">
        <title>Emergence of putative energy parasites within Clostridia revealed by genome analysis of a novel endosymbiotic clade.</title>
        <authorList>
            <person name="Takahashi K."/>
            <person name="Kuwahara H."/>
            <person name="Horikawa Y."/>
            <person name="Izawa K."/>
            <person name="Kato D."/>
            <person name="Inagaki T."/>
            <person name="Yuki M."/>
            <person name="Ohkuma M."/>
            <person name="Hongoh Y."/>
        </authorList>
    </citation>
    <scope>NUCLEOTIDE SEQUENCE</scope>
    <source>
        <strain evidence="15">CfP3-15</strain>
    </source>
</reference>
<evidence type="ECO:0000256" key="10">
    <source>
        <dbReference type="HAMAP-Rule" id="MF_02227"/>
    </source>
</evidence>
<dbReference type="PANTHER" id="PTHR11749">
    <property type="entry name" value="RIBULOSE-5-PHOSPHATE-3-EPIMERASE"/>
    <property type="match status" value="1"/>
</dbReference>
<evidence type="ECO:0000256" key="12">
    <source>
        <dbReference type="PIRSR" id="PIRSR001461-1"/>
    </source>
</evidence>
<comment type="cofactor">
    <cofactor evidence="3">
        <name>Co(2+)</name>
        <dbReference type="ChEBI" id="CHEBI:48828"/>
    </cofactor>
</comment>
<organism evidence="15">
    <name type="scientific">Candidatus Improbicoccus pseudotrichonymphae</name>
    <dbReference type="NCBI Taxonomy" id="3033792"/>
    <lineage>
        <taxon>Bacteria</taxon>
        <taxon>Bacillati</taxon>
        <taxon>Bacillota</taxon>
        <taxon>Clostridia</taxon>
        <taxon>Candidatus Improbicoccus</taxon>
    </lineage>
</organism>
<dbReference type="InterPro" id="IPR000056">
    <property type="entry name" value="Ribul_P_3_epim-like"/>
</dbReference>
<gene>
    <name evidence="10" type="primary">rpe</name>
    <name evidence="15" type="ORF">CfP315_0912</name>
</gene>
<sequence length="215" mass="24351">MKVSTSILSCDFSNLGSQILNLDKSGTDLFHFDVMDGRFVPNISFGPSIIKSVRNVTKIEFEVHLMIVEPFKYINDYLDCGVDILIFHLESNSNILECIKYVKKFNKKVGVAIKPKTNLDLLYPFFFDLLDIILVMTVEPGFGGQKFIENQIEKIKKLKKKIEIINKDIIIEVDGGINEKTALICKNLGVDICVAGTFVLNSSDFKKQIEIIHKI</sequence>
<feature type="binding site" evidence="10 13">
    <location>
        <position position="31"/>
    </location>
    <ligand>
        <name>a divalent metal cation</name>
        <dbReference type="ChEBI" id="CHEBI:60240"/>
    </ligand>
</feature>
<dbReference type="InterPro" id="IPR013785">
    <property type="entry name" value="Aldolase_TIM"/>
</dbReference>
<dbReference type="CDD" id="cd00429">
    <property type="entry name" value="RPE"/>
    <property type="match status" value="1"/>
</dbReference>
<evidence type="ECO:0000256" key="4">
    <source>
        <dbReference type="ARBA" id="ARBA00001947"/>
    </source>
</evidence>
<dbReference type="GO" id="GO:0004750">
    <property type="term" value="F:D-ribulose-phosphate 3-epimerase activity"/>
    <property type="evidence" value="ECO:0007669"/>
    <property type="project" value="UniProtKB-UniRule"/>
</dbReference>
<keyword evidence="13" id="KW-0862">Zinc</keyword>
<keyword evidence="8 10" id="KW-0479">Metal-binding</keyword>
<proteinExistence type="inferred from homology"/>
<keyword evidence="10 11" id="KW-0119">Carbohydrate metabolism</keyword>
<evidence type="ECO:0000256" key="13">
    <source>
        <dbReference type="PIRSR" id="PIRSR001461-2"/>
    </source>
</evidence>
<comment type="cofactor">
    <cofactor evidence="5">
        <name>Fe(2+)</name>
        <dbReference type="ChEBI" id="CHEBI:29033"/>
    </cofactor>
</comment>
<dbReference type="Gene3D" id="3.20.20.70">
    <property type="entry name" value="Aldolase class I"/>
    <property type="match status" value="1"/>
</dbReference>
<dbReference type="NCBIfam" id="TIGR01163">
    <property type="entry name" value="rpe"/>
    <property type="match status" value="1"/>
</dbReference>
<dbReference type="PIRSF" id="PIRSF001461">
    <property type="entry name" value="RPE"/>
    <property type="match status" value="1"/>
</dbReference>
<feature type="binding site" evidence="10">
    <location>
        <begin position="174"/>
        <end position="176"/>
    </location>
    <ligand>
        <name>substrate</name>
    </ligand>
</feature>
<dbReference type="PROSITE" id="PS01085">
    <property type="entry name" value="RIBUL_P_3_EPIMER_1"/>
    <property type="match status" value="1"/>
</dbReference>
<feature type="binding site" evidence="10 13">
    <location>
        <position position="64"/>
    </location>
    <ligand>
        <name>a divalent metal cation</name>
        <dbReference type="ChEBI" id="CHEBI:60240"/>
    </ligand>
</feature>
<dbReference type="GO" id="GO:0046872">
    <property type="term" value="F:metal ion binding"/>
    <property type="evidence" value="ECO:0007669"/>
    <property type="project" value="UniProtKB-UniRule"/>
</dbReference>
<comment type="pathway">
    <text evidence="10">Carbohydrate degradation.</text>
</comment>
<evidence type="ECO:0000256" key="7">
    <source>
        <dbReference type="ARBA" id="ARBA00013188"/>
    </source>
</evidence>
<dbReference type="SUPFAM" id="SSF51366">
    <property type="entry name" value="Ribulose-phoshate binding barrel"/>
    <property type="match status" value="1"/>
</dbReference>
<dbReference type="KEGG" id="ips:CfP315_0912"/>
<dbReference type="Proteomes" id="UP001337580">
    <property type="component" value="Chromosome"/>
</dbReference>
<comment type="function">
    <text evidence="10">Catalyzes the reversible epimerization of D-ribulose 5-phosphate to D-xylulose 5-phosphate.</text>
</comment>
<comment type="cofactor">
    <cofactor evidence="4">
        <name>Zn(2+)</name>
        <dbReference type="ChEBI" id="CHEBI:29105"/>
    </cofactor>
</comment>
<dbReference type="FunFam" id="3.20.20.70:FF:000004">
    <property type="entry name" value="Ribulose-phosphate 3-epimerase"/>
    <property type="match status" value="1"/>
</dbReference>
<dbReference type="InterPro" id="IPR011060">
    <property type="entry name" value="RibuloseP-bd_barrel"/>
</dbReference>
<evidence type="ECO:0000256" key="11">
    <source>
        <dbReference type="PIRNR" id="PIRNR001461"/>
    </source>
</evidence>
<feature type="binding site" evidence="10 14">
    <location>
        <position position="6"/>
    </location>
    <ligand>
        <name>substrate</name>
    </ligand>
</feature>
<evidence type="ECO:0000256" key="8">
    <source>
        <dbReference type="ARBA" id="ARBA00022723"/>
    </source>
</evidence>
<dbReference type="PROSITE" id="PS01086">
    <property type="entry name" value="RIBUL_P_3_EPIMER_2"/>
    <property type="match status" value="1"/>
</dbReference>
<dbReference type="HAMAP" id="MF_02227">
    <property type="entry name" value="RPE"/>
    <property type="match status" value="1"/>
</dbReference>
<dbReference type="EC" id="5.1.3.1" evidence="7 10"/>
<dbReference type="NCBIfam" id="NF004076">
    <property type="entry name" value="PRK05581.1-4"/>
    <property type="match status" value="1"/>
</dbReference>
<feature type="binding site" evidence="14">
    <location>
        <begin position="196"/>
        <end position="197"/>
    </location>
    <ligand>
        <name>substrate</name>
    </ligand>
</feature>
<evidence type="ECO:0000256" key="5">
    <source>
        <dbReference type="ARBA" id="ARBA00001954"/>
    </source>
</evidence>
<name>A0AA48HVP6_9FIRM</name>